<evidence type="ECO:0000256" key="1">
    <source>
        <dbReference type="ARBA" id="ARBA00011045"/>
    </source>
</evidence>
<dbReference type="GO" id="GO:0005783">
    <property type="term" value="C:endoplasmic reticulum"/>
    <property type="evidence" value="ECO:0007669"/>
    <property type="project" value="TreeGrafter"/>
</dbReference>
<evidence type="ECO:0000256" key="2">
    <source>
        <dbReference type="ARBA" id="ARBA00022737"/>
    </source>
</evidence>
<dbReference type="InterPro" id="IPR013918">
    <property type="entry name" value="Nucleotide_exch_fac_Fes1"/>
</dbReference>
<comment type="caution">
    <text evidence="5">The sequence shown here is derived from an EMBL/GenBank/DDBJ whole genome shotgun (WGS) entry which is preliminary data.</text>
</comment>
<dbReference type="OrthoDB" id="10250458at2759"/>
<feature type="domain" description="Nucleotide exchange factor Fes1" evidence="4">
    <location>
        <begin position="1"/>
        <end position="83"/>
    </location>
</feature>
<organism evidence="5 6">
    <name type="scientific">Crepidotus variabilis</name>
    <dbReference type="NCBI Taxonomy" id="179855"/>
    <lineage>
        <taxon>Eukaryota</taxon>
        <taxon>Fungi</taxon>
        <taxon>Dikarya</taxon>
        <taxon>Basidiomycota</taxon>
        <taxon>Agaricomycotina</taxon>
        <taxon>Agaricomycetes</taxon>
        <taxon>Agaricomycetidae</taxon>
        <taxon>Agaricales</taxon>
        <taxon>Agaricineae</taxon>
        <taxon>Crepidotaceae</taxon>
        <taxon>Crepidotus</taxon>
    </lineage>
</organism>
<dbReference type="EMBL" id="MU157871">
    <property type="protein sequence ID" value="KAF9526437.1"/>
    <property type="molecule type" value="Genomic_DNA"/>
</dbReference>
<reference evidence="5" key="1">
    <citation type="submission" date="2020-11" db="EMBL/GenBank/DDBJ databases">
        <authorList>
            <consortium name="DOE Joint Genome Institute"/>
            <person name="Ahrendt S."/>
            <person name="Riley R."/>
            <person name="Andreopoulos W."/>
            <person name="Labutti K."/>
            <person name="Pangilinan J."/>
            <person name="Ruiz-Duenas F.J."/>
            <person name="Barrasa J.M."/>
            <person name="Sanchez-Garcia M."/>
            <person name="Camarero S."/>
            <person name="Miyauchi S."/>
            <person name="Serrano A."/>
            <person name="Linde D."/>
            <person name="Babiker R."/>
            <person name="Drula E."/>
            <person name="Ayuso-Fernandez I."/>
            <person name="Pacheco R."/>
            <person name="Padilla G."/>
            <person name="Ferreira P."/>
            <person name="Barriuso J."/>
            <person name="Kellner H."/>
            <person name="Castanera R."/>
            <person name="Alfaro M."/>
            <person name="Ramirez L."/>
            <person name="Pisabarro A.G."/>
            <person name="Kuo A."/>
            <person name="Tritt A."/>
            <person name="Lipzen A."/>
            <person name="He G."/>
            <person name="Yan M."/>
            <person name="Ng V."/>
            <person name="Cullen D."/>
            <person name="Martin F."/>
            <person name="Rosso M.-N."/>
            <person name="Henrissat B."/>
            <person name="Hibbett D."/>
            <person name="Martinez A.T."/>
            <person name="Grigoriev I.V."/>
        </authorList>
    </citation>
    <scope>NUCLEOTIDE SEQUENCE</scope>
    <source>
        <strain evidence="5">CBS 506.95</strain>
    </source>
</reference>
<evidence type="ECO:0000313" key="6">
    <source>
        <dbReference type="Proteomes" id="UP000807306"/>
    </source>
</evidence>
<dbReference type="GO" id="GO:0000774">
    <property type="term" value="F:adenyl-nucleotide exchange factor activity"/>
    <property type="evidence" value="ECO:0007669"/>
    <property type="project" value="TreeGrafter"/>
</dbReference>
<accession>A0A9P6ECI2</accession>
<evidence type="ECO:0000256" key="3">
    <source>
        <dbReference type="SAM" id="MobiDB-lite"/>
    </source>
</evidence>
<dbReference type="Gene3D" id="1.25.10.10">
    <property type="entry name" value="Leucine-rich Repeat Variant"/>
    <property type="match status" value="1"/>
</dbReference>
<evidence type="ECO:0000313" key="5">
    <source>
        <dbReference type="EMBL" id="KAF9526437.1"/>
    </source>
</evidence>
<sequence>MQSILRWSIENSAQDGAPRQGPPAERKDLDSGVIDMILGKPDAVQMKEDMDIAVDLNKAEDERIEALDHLEMLIEHIDNANDLQKLGLWEPLHGLLTEESSTAGIKSQALWVIGTAVQNNPTAQDAYFSLDPLSLLLSFLAPYPASSQASRSKAIYALSALLKHNAPAVQLLSTLGLQGWPRLRDALKDPAIPVRRKIVFLLSSLLIPTSSATASSQRSPAPLLVGASTAAGGPNLHTSDTRPAALAEAPSSDPIHPNSHSANLKDPARSETSGLALEAFSAYGILESIITSIVNPLPHGDDGENTDADVDFEERAVRLLHTYAVICSGALSKEQKTSLKEWIQVQKKESGGEANLIERWCITKEEYAQLVGKLL</sequence>
<protein>
    <submittedName>
        <fullName evidence="5">Nucleotide exchange factors-like protein</fullName>
    </submittedName>
</protein>
<dbReference type="InterPro" id="IPR011989">
    <property type="entry name" value="ARM-like"/>
</dbReference>
<feature type="region of interest" description="Disordered" evidence="3">
    <location>
        <begin position="7"/>
        <end position="29"/>
    </location>
</feature>
<dbReference type="AlphaFoldDB" id="A0A9P6ECI2"/>
<dbReference type="InterPro" id="IPR016024">
    <property type="entry name" value="ARM-type_fold"/>
</dbReference>
<proteinExistence type="inferred from homology"/>
<gene>
    <name evidence="5" type="ORF">CPB83DRAFT_857809</name>
</gene>
<keyword evidence="2" id="KW-0677">Repeat</keyword>
<comment type="similarity">
    <text evidence="1">Belongs to the FES1 family.</text>
</comment>
<name>A0A9P6ECI2_9AGAR</name>
<dbReference type="SUPFAM" id="SSF48371">
    <property type="entry name" value="ARM repeat"/>
    <property type="match status" value="1"/>
</dbReference>
<dbReference type="PANTHER" id="PTHR19316">
    <property type="entry name" value="PROTEIN FOLDING REGULATOR"/>
    <property type="match status" value="1"/>
</dbReference>
<feature type="region of interest" description="Disordered" evidence="3">
    <location>
        <begin position="225"/>
        <end position="267"/>
    </location>
</feature>
<keyword evidence="6" id="KW-1185">Reference proteome</keyword>
<dbReference type="Pfam" id="PF08609">
    <property type="entry name" value="Fes1"/>
    <property type="match status" value="1"/>
</dbReference>
<dbReference type="InterPro" id="IPR050693">
    <property type="entry name" value="Hsp70_NEF-Inhibitors"/>
</dbReference>
<evidence type="ECO:0000259" key="4">
    <source>
        <dbReference type="Pfam" id="PF08609"/>
    </source>
</evidence>
<dbReference type="Proteomes" id="UP000807306">
    <property type="component" value="Unassembled WGS sequence"/>
</dbReference>
<dbReference type="PANTHER" id="PTHR19316:SF18">
    <property type="entry name" value="HSP70-BINDING PROTEIN 1"/>
    <property type="match status" value="1"/>
</dbReference>